<dbReference type="PROSITE" id="PS51782">
    <property type="entry name" value="LYSM"/>
    <property type="match status" value="1"/>
</dbReference>
<comment type="caution">
    <text evidence="2">The sequence shown here is derived from an EMBL/GenBank/DDBJ whole genome shotgun (WGS) entry which is preliminary data.</text>
</comment>
<dbReference type="Gene3D" id="3.10.350.10">
    <property type="entry name" value="LysM domain"/>
    <property type="match status" value="1"/>
</dbReference>
<evidence type="ECO:0000313" key="2">
    <source>
        <dbReference type="EMBL" id="MBR8644333.1"/>
    </source>
</evidence>
<dbReference type="Pfam" id="PF01476">
    <property type="entry name" value="LysM"/>
    <property type="match status" value="1"/>
</dbReference>
<dbReference type="InterPro" id="IPR036779">
    <property type="entry name" value="LysM_dom_sf"/>
</dbReference>
<proteinExistence type="predicted"/>
<name>A0A941FGH3_9BACI</name>
<evidence type="ECO:0000259" key="1">
    <source>
        <dbReference type="PROSITE" id="PS51782"/>
    </source>
</evidence>
<gene>
    <name evidence="2" type="ORF">KEH51_05870</name>
</gene>
<dbReference type="AlphaFoldDB" id="A0A941FGH3"/>
<feature type="domain" description="LysM" evidence="1">
    <location>
        <begin position="7"/>
        <end position="50"/>
    </location>
</feature>
<organism evidence="2 3">
    <name type="scientific">Peribacillus frigoritolerans</name>
    <dbReference type="NCBI Taxonomy" id="450367"/>
    <lineage>
        <taxon>Bacteria</taxon>
        <taxon>Bacillati</taxon>
        <taxon>Bacillota</taxon>
        <taxon>Bacilli</taxon>
        <taxon>Bacillales</taxon>
        <taxon>Bacillaceae</taxon>
        <taxon>Peribacillus</taxon>
    </lineage>
</organism>
<accession>A0A941FGH3</accession>
<dbReference type="PANTHER" id="PTHR33734:SF22">
    <property type="entry name" value="MEMBRANE-BOUND LYTIC MUREIN TRANSGLYCOSYLASE D"/>
    <property type="match status" value="1"/>
</dbReference>
<dbReference type="PANTHER" id="PTHR33734">
    <property type="entry name" value="LYSM DOMAIN-CONTAINING GPI-ANCHORED PROTEIN 2"/>
    <property type="match status" value="1"/>
</dbReference>
<dbReference type="InterPro" id="IPR018392">
    <property type="entry name" value="LysM"/>
</dbReference>
<reference evidence="2" key="1">
    <citation type="submission" date="2021-04" db="EMBL/GenBank/DDBJ databases">
        <title>Whole genome sequencing of Enterococci isolates from hospitalized patients.</title>
        <authorList>
            <person name="Ogoti B.M."/>
            <person name="Onyambu F.G."/>
        </authorList>
    </citation>
    <scope>NUCLEOTIDE SEQUENCE</scope>
    <source>
        <strain evidence="2">242</strain>
    </source>
</reference>
<sequence>MKTTKKTTYTIVSGDTLTRIANKHNLTLAELMKMNNLKSDRIYAGAKLIVSKSTTTTTIDLPGSSNHPVAHRPQPIRLHTLW</sequence>
<dbReference type="EMBL" id="JAGTPW010000007">
    <property type="protein sequence ID" value="MBR8644333.1"/>
    <property type="molecule type" value="Genomic_DNA"/>
</dbReference>
<dbReference type="Proteomes" id="UP000680045">
    <property type="component" value="Unassembled WGS sequence"/>
</dbReference>
<dbReference type="SUPFAM" id="SSF54106">
    <property type="entry name" value="LysM domain"/>
    <property type="match status" value="1"/>
</dbReference>
<protein>
    <submittedName>
        <fullName evidence="2">LysM peptidoglycan-binding domain-containing protein</fullName>
    </submittedName>
</protein>
<dbReference type="GO" id="GO:0008932">
    <property type="term" value="F:lytic endotransglycosylase activity"/>
    <property type="evidence" value="ECO:0007669"/>
    <property type="project" value="TreeGrafter"/>
</dbReference>
<dbReference type="CDD" id="cd00118">
    <property type="entry name" value="LysM"/>
    <property type="match status" value="1"/>
</dbReference>
<dbReference type="SMART" id="SM00257">
    <property type="entry name" value="LysM"/>
    <property type="match status" value="1"/>
</dbReference>
<evidence type="ECO:0000313" key="3">
    <source>
        <dbReference type="Proteomes" id="UP000680045"/>
    </source>
</evidence>